<evidence type="ECO:0000256" key="5">
    <source>
        <dbReference type="SAM" id="MobiDB-lite"/>
    </source>
</evidence>
<dbReference type="GO" id="GO:0005783">
    <property type="term" value="C:endoplasmic reticulum"/>
    <property type="evidence" value="ECO:0007669"/>
    <property type="project" value="TreeGrafter"/>
</dbReference>
<feature type="compositionally biased region" description="Polar residues" evidence="5">
    <location>
        <begin position="96"/>
        <end position="112"/>
    </location>
</feature>
<evidence type="ECO:0000256" key="2">
    <source>
        <dbReference type="ARBA" id="ARBA00023034"/>
    </source>
</evidence>
<reference evidence="7 8" key="1">
    <citation type="journal article" date="2016" name="Genome Biol. Evol.">
        <title>Divergent and convergent evolution of fungal pathogenicity.</title>
        <authorList>
            <person name="Shang Y."/>
            <person name="Xiao G."/>
            <person name="Zheng P."/>
            <person name="Cen K."/>
            <person name="Zhan S."/>
            <person name="Wang C."/>
        </authorList>
    </citation>
    <scope>NUCLEOTIDE SEQUENCE [LARGE SCALE GENOMIC DNA]</scope>
    <source>
        <strain evidence="7 8">RCEF 3172</strain>
    </source>
</reference>
<dbReference type="Pfam" id="PF12325">
    <property type="entry name" value="TMF_TATA_bd"/>
    <property type="match status" value="1"/>
</dbReference>
<organism evidence="7 8">
    <name type="scientific">Beauveria brongniartii RCEF 3172</name>
    <dbReference type="NCBI Taxonomy" id="1081107"/>
    <lineage>
        <taxon>Eukaryota</taxon>
        <taxon>Fungi</taxon>
        <taxon>Dikarya</taxon>
        <taxon>Ascomycota</taxon>
        <taxon>Pezizomycotina</taxon>
        <taxon>Sordariomycetes</taxon>
        <taxon>Hypocreomycetidae</taxon>
        <taxon>Hypocreales</taxon>
        <taxon>Cordycipitaceae</taxon>
        <taxon>Beauveria</taxon>
        <taxon>Beauveria brongniartii</taxon>
    </lineage>
</organism>
<dbReference type="InterPro" id="IPR052602">
    <property type="entry name" value="Growth_transcription_reg"/>
</dbReference>
<feature type="compositionally biased region" description="Basic and acidic residues" evidence="5">
    <location>
        <begin position="612"/>
        <end position="621"/>
    </location>
</feature>
<dbReference type="PANTHER" id="PTHR46515:SF1">
    <property type="entry name" value="TATA ELEMENT MODULATORY FACTOR"/>
    <property type="match status" value="1"/>
</dbReference>
<feature type="compositionally biased region" description="Basic and acidic residues" evidence="5">
    <location>
        <begin position="589"/>
        <end position="601"/>
    </location>
</feature>
<proteinExistence type="predicted"/>
<evidence type="ECO:0000256" key="4">
    <source>
        <dbReference type="SAM" id="Coils"/>
    </source>
</evidence>
<dbReference type="PANTHER" id="PTHR46515">
    <property type="entry name" value="TATA ELEMENT MODULATORY FACTOR TMF1"/>
    <property type="match status" value="1"/>
</dbReference>
<keyword evidence="2" id="KW-0333">Golgi apparatus</keyword>
<comment type="caution">
    <text evidence="7">The sequence shown here is derived from an EMBL/GenBank/DDBJ whole genome shotgun (WGS) entry which is preliminary data.</text>
</comment>
<feature type="compositionally biased region" description="Basic and acidic residues" evidence="5">
    <location>
        <begin position="114"/>
        <end position="130"/>
    </location>
</feature>
<gene>
    <name evidence="7" type="ORF">BBO_09362</name>
</gene>
<protein>
    <submittedName>
        <fullName evidence="7">M protein repeat protein</fullName>
    </submittedName>
</protein>
<evidence type="ECO:0000313" key="8">
    <source>
        <dbReference type="Proteomes" id="UP000076863"/>
    </source>
</evidence>
<keyword evidence="8" id="KW-1185">Reference proteome</keyword>
<dbReference type="OrthoDB" id="74178at2759"/>
<feature type="coiled-coil region" evidence="4">
    <location>
        <begin position="219"/>
        <end position="253"/>
    </location>
</feature>
<dbReference type="Pfam" id="PF12329">
    <property type="entry name" value="TMF_DNA_bd"/>
    <property type="match status" value="1"/>
</dbReference>
<evidence type="ECO:0000256" key="1">
    <source>
        <dbReference type="ARBA" id="ARBA00004555"/>
    </source>
</evidence>
<feature type="compositionally biased region" description="Polar residues" evidence="5">
    <location>
        <begin position="670"/>
        <end position="685"/>
    </location>
</feature>
<name>A0A166VTB3_9HYPO</name>
<feature type="compositionally biased region" description="Low complexity" evidence="5">
    <location>
        <begin position="69"/>
        <end position="79"/>
    </location>
</feature>
<feature type="coiled-coil region" evidence="4">
    <location>
        <begin position="758"/>
        <end position="806"/>
    </location>
</feature>
<accession>A0A166VTB3</accession>
<feature type="region of interest" description="Disordered" evidence="5">
    <location>
        <begin position="578"/>
        <end position="716"/>
    </location>
</feature>
<dbReference type="GO" id="GO:0005794">
    <property type="term" value="C:Golgi apparatus"/>
    <property type="evidence" value="ECO:0007669"/>
    <property type="project" value="UniProtKB-SubCell"/>
</dbReference>
<keyword evidence="3 4" id="KW-0175">Coiled coil</keyword>
<feature type="compositionally biased region" description="Polar residues" evidence="5">
    <location>
        <begin position="36"/>
        <end position="59"/>
    </location>
</feature>
<dbReference type="EMBL" id="AZHA01000069">
    <property type="protein sequence ID" value="OAA34007.1"/>
    <property type="molecule type" value="Genomic_DNA"/>
</dbReference>
<evidence type="ECO:0000256" key="3">
    <source>
        <dbReference type="ARBA" id="ARBA00023054"/>
    </source>
</evidence>
<dbReference type="AlphaFoldDB" id="A0A166VTB3"/>
<feature type="region of interest" description="Disordered" evidence="5">
    <location>
        <begin position="513"/>
        <end position="556"/>
    </location>
</feature>
<comment type="subcellular location">
    <subcellularLocation>
        <location evidence="1">Golgi apparatus</location>
    </subcellularLocation>
</comment>
<evidence type="ECO:0000313" key="7">
    <source>
        <dbReference type="EMBL" id="OAA34007.1"/>
    </source>
</evidence>
<dbReference type="InterPro" id="IPR022092">
    <property type="entry name" value="TMF_DNA-bd"/>
</dbReference>
<feature type="compositionally biased region" description="Basic and acidic residues" evidence="5">
    <location>
        <begin position="516"/>
        <end position="546"/>
    </location>
</feature>
<dbReference type="Proteomes" id="UP000076863">
    <property type="component" value="Unassembled WGS sequence"/>
</dbReference>
<feature type="region of interest" description="Disordered" evidence="5">
    <location>
        <begin position="26"/>
        <end position="179"/>
    </location>
</feature>
<feature type="domain" description="TATA element modulatory factor 1 TATA binding" evidence="6">
    <location>
        <begin position="746"/>
        <end position="859"/>
    </location>
</feature>
<dbReference type="InterPro" id="IPR022091">
    <property type="entry name" value="TMF_TATA-bd"/>
</dbReference>
<sequence>MAAPNKSSSRWGSFLSQAVAGVESRLDNILSEEETSNNAPGTHQQHKSQPQIKAPTQANAVLAAAKITPNAPRSSSNNRANDRLQARLAKAMAGKSAQSGGSPRSSVDNASRPSMERKSTDSRVAEKEDAVVSEFTATEPEKDILASRLTGETKPTEIVESIPETTADGKPPSDDTKLDNTVAATDSQAETAAESTVDTCDKDGFAAMDATQEEATVSLKDVERLKASHQQEVQEYVERIDSLESKLQYLAKSAAETAQKAANAAPSGSMESKLAGKDEKIALLLEEGQKLAAGEQKYRTIIKKLRQQVTDSEKQNEELKKTKDKAFADAEALRTRFNSSEEQEKQQEQMRRATVGLQKELDSLKKEKVARDYTIRNLERELKTKTEEASKAAALSNDLAIEREKLKTQEESFMILRAEKDALEEKVRQDGIEWSEKLDRAVERGRTAQDELRIEMKAMEAKLELMRTQAEEATSGSGGEVQVKLLRQIETLQSQYASASNNWQSMESSLLAKVSNLEKERDEARKRESEMRKKARDSTTRARTLDEELQDVQPALTRARDQLEKIRDELAALKMSSKATEAALAQARSDLEREQRSKSRDLAAQQTEWTEDAVRGDKMDIRPQSPVPGNISRTFSTDLASFGGLPLSLRQRSTPLSGSIPDTDARPRSRQPSAQPSLRLSTASPNPGAPPPVFSAFQQTGELGSHHGLSPPAVEEDADNGGLLGIDDAVPFSPRQPVAAPDMISMSTVAAGPSVQLVERMSAAIRRLEAEKVAAKEEMARVCNQRDEARSDMVGLMKELEDAKTASARVPELQVQVEKLDARYQTTLEMLGEKSELVEELRADVQDVKAMYRELIEQTMK</sequence>
<evidence type="ECO:0000259" key="6">
    <source>
        <dbReference type="Pfam" id="PF12325"/>
    </source>
</evidence>